<gene>
    <name evidence="3" type="ORF">G3N56_17315</name>
</gene>
<dbReference type="RefSeq" id="WP_163303569.1">
    <property type="nucleotide sequence ID" value="NZ_JAAGRQ010000107.1"/>
</dbReference>
<name>A0A7K3NQL0_9BACT</name>
<feature type="chain" id="PRO_5029546638" evidence="2">
    <location>
        <begin position="20"/>
        <end position="225"/>
    </location>
</feature>
<sequence length="225" mass="24173">MRHVLRPVLILFLLALPLACVPKGPSTTKTKAGDPPPSTTSINSGKPAAPAKPAAKGKPAAPGAKAPEKAAASIPAPPKGFGGITFGSPASAMTDSTLEAEIPELRTTTYSRQSVPNTFAGHGVSRILYEFYDNAFYHVWIDFEGAETFMAVLGDLRATYGPPTETIPDKHYNSWSIGDVNIYCVYHPEDGTGDASFWFQPVYLEKETLVKQYKKSMLDAAAKKP</sequence>
<feature type="compositionally biased region" description="Low complexity" evidence="1">
    <location>
        <begin position="45"/>
        <end position="74"/>
    </location>
</feature>
<dbReference type="Proteomes" id="UP000469724">
    <property type="component" value="Unassembled WGS sequence"/>
</dbReference>
<feature type="signal peptide" evidence="2">
    <location>
        <begin position="1"/>
        <end position="19"/>
    </location>
</feature>
<organism evidence="3 4">
    <name type="scientific">Desulfolutivibrio sulfodismutans</name>
    <dbReference type="NCBI Taxonomy" id="63561"/>
    <lineage>
        <taxon>Bacteria</taxon>
        <taxon>Pseudomonadati</taxon>
        <taxon>Thermodesulfobacteriota</taxon>
        <taxon>Desulfovibrionia</taxon>
        <taxon>Desulfovibrionales</taxon>
        <taxon>Desulfovibrionaceae</taxon>
        <taxon>Desulfolutivibrio</taxon>
    </lineage>
</organism>
<dbReference type="EMBL" id="JAAGRQ010000107">
    <property type="protein sequence ID" value="NDY58496.1"/>
    <property type="molecule type" value="Genomic_DNA"/>
</dbReference>
<proteinExistence type="predicted"/>
<reference evidence="3 4" key="1">
    <citation type="submission" date="2020-02" db="EMBL/GenBank/DDBJ databases">
        <title>Comparative genomics of sulfur disproportionating microorganisms.</title>
        <authorList>
            <person name="Ward L.M."/>
            <person name="Bertran E."/>
            <person name="Johnston D.T."/>
        </authorList>
    </citation>
    <scope>NUCLEOTIDE SEQUENCE [LARGE SCALE GENOMIC DNA]</scope>
    <source>
        <strain evidence="3 4">DSM 3696</strain>
    </source>
</reference>
<feature type="region of interest" description="Disordered" evidence="1">
    <location>
        <begin position="25"/>
        <end position="76"/>
    </location>
</feature>
<evidence type="ECO:0000256" key="1">
    <source>
        <dbReference type="SAM" id="MobiDB-lite"/>
    </source>
</evidence>
<protein>
    <submittedName>
        <fullName evidence="3">Uncharacterized protein</fullName>
    </submittedName>
</protein>
<keyword evidence="4" id="KW-1185">Reference proteome</keyword>
<keyword evidence="2" id="KW-0732">Signal</keyword>
<evidence type="ECO:0000313" key="3">
    <source>
        <dbReference type="EMBL" id="NDY58496.1"/>
    </source>
</evidence>
<comment type="caution">
    <text evidence="3">The sequence shown here is derived from an EMBL/GenBank/DDBJ whole genome shotgun (WGS) entry which is preliminary data.</text>
</comment>
<dbReference type="AlphaFoldDB" id="A0A7K3NQL0"/>
<evidence type="ECO:0000256" key="2">
    <source>
        <dbReference type="SAM" id="SignalP"/>
    </source>
</evidence>
<accession>A0A7K3NQL0</accession>
<evidence type="ECO:0000313" key="4">
    <source>
        <dbReference type="Proteomes" id="UP000469724"/>
    </source>
</evidence>